<evidence type="ECO:0000313" key="2">
    <source>
        <dbReference type="EMBL" id="KJA23368.1"/>
    </source>
</evidence>
<dbReference type="AlphaFoldDB" id="A0A0D2MI85"/>
<reference evidence="3" key="1">
    <citation type="submission" date="2014-04" db="EMBL/GenBank/DDBJ databases">
        <title>Evolutionary Origins and Diversification of the Mycorrhizal Mutualists.</title>
        <authorList>
            <consortium name="DOE Joint Genome Institute"/>
            <consortium name="Mycorrhizal Genomics Consortium"/>
            <person name="Kohler A."/>
            <person name="Kuo A."/>
            <person name="Nagy L.G."/>
            <person name="Floudas D."/>
            <person name="Copeland A."/>
            <person name="Barry K.W."/>
            <person name="Cichocki N."/>
            <person name="Veneault-Fourrey C."/>
            <person name="LaButti K."/>
            <person name="Lindquist E.A."/>
            <person name="Lipzen A."/>
            <person name="Lundell T."/>
            <person name="Morin E."/>
            <person name="Murat C."/>
            <person name="Riley R."/>
            <person name="Ohm R."/>
            <person name="Sun H."/>
            <person name="Tunlid A."/>
            <person name="Henrissat B."/>
            <person name="Grigoriev I.V."/>
            <person name="Hibbett D.S."/>
            <person name="Martin F."/>
        </authorList>
    </citation>
    <scope>NUCLEOTIDE SEQUENCE [LARGE SCALE GENOMIC DNA]</scope>
    <source>
        <strain evidence="3">FD-334 SS-4</strain>
    </source>
</reference>
<name>A0A0D2MI85_HYPSF</name>
<dbReference type="Proteomes" id="UP000054270">
    <property type="component" value="Unassembled WGS sequence"/>
</dbReference>
<protein>
    <submittedName>
        <fullName evidence="2">Uncharacterized protein</fullName>
    </submittedName>
</protein>
<organism evidence="2 3">
    <name type="scientific">Hypholoma sublateritium (strain FD-334 SS-4)</name>
    <dbReference type="NCBI Taxonomy" id="945553"/>
    <lineage>
        <taxon>Eukaryota</taxon>
        <taxon>Fungi</taxon>
        <taxon>Dikarya</taxon>
        <taxon>Basidiomycota</taxon>
        <taxon>Agaricomycotina</taxon>
        <taxon>Agaricomycetes</taxon>
        <taxon>Agaricomycetidae</taxon>
        <taxon>Agaricales</taxon>
        <taxon>Agaricineae</taxon>
        <taxon>Strophariaceae</taxon>
        <taxon>Hypholoma</taxon>
    </lineage>
</organism>
<sequence>MRKRRLDTRPRPRGTAVSGPAYARSRRTCASSYAMTLAVYSPSACSGISSSQHIHTPILTSVKPLPAAVSAPSSASRPVSTQIRAARALHIHTQRVGVSQPACAAPVRIPSTSTLCHSPSATNAAVAVSWTQLKAVAPLLRLAVCAPPHHILRAVVSAPNRSSKSCRSVALNYRVFAHDPSPLHSFIHTLLAMPSPTHSTLTRSPHLPSPAHTFRLLHAQRITQQHRSLAPSENTGRLGVDYVPCVRANVLRRYRNPFPARPHLAYSALEVSTRQLHRTSLPAASAALDPRLWDSAAAHRMTPPHPRHRPTQGTRLFIGALFHELTTERAQQTHARAARAAPLAPINTAPLVKQAPTKVVGICLGHRSNRTRTASGALTSALSDEHKHKRMGRMTEPQTQGTHRSHVCAAWGVLGLRRRRDDEANFFVPGAEICGMRFGPDRAESGAS</sequence>
<keyword evidence="3" id="KW-1185">Reference proteome</keyword>
<evidence type="ECO:0000313" key="3">
    <source>
        <dbReference type="Proteomes" id="UP000054270"/>
    </source>
</evidence>
<accession>A0A0D2MI85</accession>
<evidence type="ECO:0000256" key="1">
    <source>
        <dbReference type="SAM" id="MobiDB-lite"/>
    </source>
</evidence>
<gene>
    <name evidence="2" type="ORF">HYPSUDRAFT_201397</name>
</gene>
<feature type="region of interest" description="Disordered" evidence="1">
    <location>
        <begin position="1"/>
        <end position="21"/>
    </location>
</feature>
<proteinExistence type="predicted"/>
<dbReference type="EMBL" id="KN817543">
    <property type="protein sequence ID" value="KJA23368.1"/>
    <property type="molecule type" value="Genomic_DNA"/>
</dbReference>